<dbReference type="Gene3D" id="3.90.105.20">
    <property type="match status" value="1"/>
</dbReference>
<gene>
    <name evidence="4" type="primary">NCU07547</name>
    <name evidence="4" type="ORF">g.537</name>
</gene>
<dbReference type="PANTHER" id="PTHR45841:SF1">
    <property type="entry name" value="MRNA TURNOVER PROTEIN 4 HOMOLOG"/>
    <property type="match status" value="1"/>
</dbReference>
<evidence type="ECO:0000313" key="4">
    <source>
        <dbReference type="EMBL" id="JAT65496.1"/>
    </source>
</evidence>
<dbReference type="Pfam" id="PF17777">
    <property type="entry name" value="RL10P_insert"/>
    <property type="match status" value="1"/>
</dbReference>
<proteinExistence type="inferred from homology"/>
<dbReference type="GO" id="GO:0030687">
    <property type="term" value="C:preribosome, large subunit precursor"/>
    <property type="evidence" value="ECO:0007669"/>
    <property type="project" value="TreeGrafter"/>
</dbReference>
<dbReference type="PANTHER" id="PTHR45841">
    <property type="entry name" value="MRNA TURNOVER PROTEIN 4 MRTO4"/>
    <property type="match status" value="1"/>
</dbReference>
<dbReference type="GO" id="GO:0042273">
    <property type="term" value="P:ribosomal large subunit biogenesis"/>
    <property type="evidence" value="ECO:0007669"/>
    <property type="project" value="TreeGrafter"/>
</dbReference>
<dbReference type="GO" id="GO:0006364">
    <property type="term" value="P:rRNA processing"/>
    <property type="evidence" value="ECO:0007669"/>
    <property type="project" value="TreeGrafter"/>
</dbReference>
<dbReference type="GO" id="GO:0005730">
    <property type="term" value="C:nucleolus"/>
    <property type="evidence" value="ECO:0007669"/>
    <property type="project" value="TreeGrafter"/>
</dbReference>
<comment type="similarity">
    <text evidence="2">Belongs to the universal ribosomal protein uL10 family.</text>
</comment>
<dbReference type="InterPro" id="IPR043164">
    <property type="entry name" value="Ribosomal_uL10-like_insert_sf"/>
</dbReference>
<dbReference type="GO" id="GO:0000956">
    <property type="term" value="P:nuclear-transcribed mRNA catabolic process"/>
    <property type="evidence" value="ECO:0007669"/>
    <property type="project" value="TreeGrafter"/>
</dbReference>
<dbReference type="FunFam" id="3.30.70.1730:FF:000005">
    <property type="entry name" value="Ribosome assembly factor mrt4"/>
    <property type="match status" value="1"/>
</dbReference>
<dbReference type="GO" id="GO:0003723">
    <property type="term" value="F:RNA binding"/>
    <property type="evidence" value="ECO:0007669"/>
    <property type="project" value="TreeGrafter"/>
</dbReference>
<evidence type="ECO:0000256" key="2">
    <source>
        <dbReference type="ARBA" id="ARBA00008889"/>
    </source>
</evidence>
<dbReference type="InterPro" id="IPR051742">
    <property type="entry name" value="Ribosome_Assembly_uL10"/>
</dbReference>
<dbReference type="AlphaFoldDB" id="A0A1D1ZEY2"/>
<name>A0A1D1ZEY2_9ARAE</name>
<comment type="function">
    <text evidence="1">Ribosomal protein P0 is the functional equivalent of E.coli protein L10.</text>
</comment>
<sequence length="227" mass="26478">IMPKSKRKKQRIYLTETQKKTREAKTKIVANIQECLSKYTYIWRIKPEDMRNVYLQQVRIDWKDKGRLFFAKNKIIIKALGSNEQDEQALNLSKFSEELVGNGGILFTNEDVNDVRSYFSKTQFYDYARAGGFVDKDIIIPAGKIRYQNTGEYVIPTQKPILESLGMPVKLEQGLLALDQDYTICKYGDQLTVEQAHMLKQLMFKLAIFRLIPTHYYDKTTNQVIEV</sequence>
<dbReference type="SUPFAM" id="SSF160369">
    <property type="entry name" value="Ribosomal protein L10-like"/>
    <property type="match status" value="1"/>
</dbReference>
<feature type="non-terminal residue" evidence="4">
    <location>
        <position position="1"/>
    </location>
</feature>
<organism evidence="4">
    <name type="scientific">Anthurium amnicola</name>
    <dbReference type="NCBI Taxonomy" id="1678845"/>
    <lineage>
        <taxon>Eukaryota</taxon>
        <taxon>Viridiplantae</taxon>
        <taxon>Streptophyta</taxon>
        <taxon>Embryophyta</taxon>
        <taxon>Tracheophyta</taxon>
        <taxon>Spermatophyta</taxon>
        <taxon>Magnoliopsida</taxon>
        <taxon>Liliopsida</taxon>
        <taxon>Araceae</taxon>
        <taxon>Pothoideae</taxon>
        <taxon>Potheae</taxon>
        <taxon>Anthurium</taxon>
    </lineage>
</organism>
<dbReference type="Gene3D" id="3.30.70.1730">
    <property type="match status" value="1"/>
</dbReference>
<evidence type="ECO:0000259" key="3">
    <source>
        <dbReference type="Pfam" id="PF17777"/>
    </source>
</evidence>
<evidence type="ECO:0000256" key="1">
    <source>
        <dbReference type="ARBA" id="ARBA00002200"/>
    </source>
</evidence>
<reference evidence="4" key="1">
    <citation type="submission" date="2015-07" db="EMBL/GenBank/DDBJ databases">
        <title>Transcriptome Assembly of Anthurium amnicola.</title>
        <authorList>
            <person name="Suzuki J."/>
        </authorList>
    </citation>
    <scope>NUCLEOTIDE SEQUENCE</scope>
</reference>
<dbReference type="EMBL" id="GDJX01002440">
    <property type="protein sequence ID" value="JAT65496.1"/>
    <property type="molecule type" value="Transcribed_RNA"/>
</dbReference>
<dbReference type="InterPro" id="IPR040637">
    <property type="entry name" value="Ribosomal_uL10-like_insert"/>
</dbReference>
<feature type="domain" description="Large ribosomal subunit protein uL10-like insertion" evidence="3">
    <location>
        <begin position="128"/>
        <end position="202"/>
    </location>
</feature>
<dbReference type="InterPro" id="IPR001790">
    <property type="entry name" value="Ribosomal_uL10"/>
</dbReference>
<accession>A0A1D1ZEY2</accession>
<dbReference type="Pfam" id="PF00466">
    <property type="entry name" value="Ribosomal_L10"/>
    <property type="match status" value="1"/>
</dbReference>
<protein>
    <submittedName>
        <fullName evidence="4">mRNA turnover protein 4</fullName>
    </submittedName>
</protein>
<dbReference type="InterPro" id="IPR043141">
    <property type="entry name" value="Ribosomal_uL10-like_sf"/>
</dbReference>